<dbReference type="OMA" id="DEPKWAS"/>
<feature type="compositionally biased region" description="Basic residues" evidence="1">
    <location>
        <begin position="88"/>
        <end position="97"/>
    </location>
</feature>
<protein>
    <recommendedName>
        <fullName evidence="2">No apical meristem-associated C-terminal domain-containing protein</fullName>
    </recommendedName>
</protein>
<sequence>MDTIVGDGQARDRFSTREDEGSKFGLEHAWRLLKDQPKWLQQFTKNCFKRTKNSASRAYSSSCNLETPVEDAEADTPSPIICPMGQKAAKRKSKGKGVRISTNPVDLTSLEEAIRERNIVNSKLAALREKKLGNEYYGIIMKDTSIMFET</sequence>
<gene>
    <name evidence="3" type="ORF">GLYMA_19G068700</name>
</gene>
<proteinExistence type="predicted"/>
<evidence type="ECO:0000313" key="5">
    <source>
        <dbReference type="Proteomes" id="UP000008827"/>
    </source>
</evidence>
<feature type="region of interest" description="Disordered" evidence="1">
    <location>
        <begin position="69"/>
        <end position="100"/>
    </location>
</feature>
<evidence type="ECO:0000256" key="1">
    <source>
        <dbReference type="SAM" id="MobiDB-lite"/>
    </source>
</evidence>
<evidence type="ECO:0000313" key="4">
    <source>
        <dbReference type="EnsemblPlants" id="KRG94214"/>
    </source>
</evidence>
<dbReference type="EnsemblPlants" id="KRG94214">
    <property type="protein sequence ID" value="KRG94214"/>
    <property type="gene ID" value="GLYMA_19G068700"/>
</dbReference>
<dbReference type="InParanoid" id="A0A0R0EJ60"/>
<dbReference type="AlphaFoldDB" id="A0A0R0EJ60"/>
<dbReference type="EMBL" id="CM000852">
    <property type="protein sequence ID" value="KRG94214.1"/>
    <property type="molecule type" value="Genomic_DNA"/>
</dbReference>
<feature type="domain" description="No apical meristem-associated C-terminal" evidence="2">
    <location>
        <begin position="23"/>
        <end position="95"/>
    </location>
</feature>
<reference evidence="4" key="2">
    <citation type="submission" date="2018-02" db="UniProtKB">
        <authorList>
            <consortium name="EnsemblPlants"/>
        </authorList>
    </citation>
    <scope>IDENTIFICATION</scope>
    <source>
        <strain evidence="4">Williams 82</strain>
    </source>
</reference>
<evidence type="ECO:0000259" key="2">
    <source>
        <dbReference type="Pfam" id="PF14303"/>
    </source>
</evidence>
<dbReference type="Gramene" id="KRG94214">
    <property type="protein sequence ID" value="KRG94214"/>
    <property type="gene ID" value="GLYMA_19G068700"/>
</dbReference>
<name>A0A0R0EJ60_SOYBN</name>
<reference evidence="3 4" key="1">
    <citation type="journal article" date="2010" name="Nature">
        <title>Genome sequence of the palaeopolyploid soybean.</title>
        <authorList>
            <person name="Schmutz J."/>
            <person name="Cannon S.B."/>
            <person name="Schlueter J."/>
            <person name="Ma J."/>
            <person name="Mitros T."/>
            <person name="Nelson W."/>
            <person name="Hyten D.L."/>
            <person name="Song Q."/>
            <person name="Thelen J.J."/>
            <person name="Cheng J."/>
            <person name="Xu D."/>
            <person name="Hellsten U."/>
            <person name="May G.D."/>
            <person name="Yu Y."/>
            <person name="Sakurai T."/>
            <person name="Umezawa T."/>
            <person name="Bhattacharyya M.K."/>
            <person name="Sandhu D."/>
            <person name="Valliyodan B."/>
            <person name="Lindquist E."/>
            <person name="Peto M."/>
            <person name="Grant D."/>
            <person name="Shu S."/>
            <person name="Goodstein D."/>
            <person name="Barry K."/>
            <person name="Futrell-Griggs M."/>
            <person name="Abernathy B."/>
            <person name="Du J."/>
            <person name="Tian Z."/>
            <person name="Zhu L."/>
            <person name="Gill N."/>
            <person name="Joshi T."/>
            <person name="Libault M."/>
            <person name="Sethuraman A."/>
            <person name="Zhang X.-C."/>
            <person name="Shinozaki K."/>
            <person name="Nguyen H.T."/>
            <person name="Wing R.A."/>
            <person name="Cregan P."/>
            <person name="Specht J."/>
            <person name="Grimwood J."/>
            <person name="Rokhsar D."/>
            <person name="Stacey G."/>
            <person name="Shoemaker R.C."/>
            <person name="Jackson S.A."/>
        </authorList>
    </citation>
    <scope>NUCLEOTIDE SEQUENCE</scope>
    <source>
        <strain evidence="4">cv. Williams 82</strain>
        <tissue evidence="3">Callus</tissue>
    </source>
</reference>
<organism evidence="3">
    <name type="scientific">Glycine max</name>
    <name type="common">Soybean</name>
    <name type="synonym">Glycine hispida</name>
    <dbReference type="NCBI Taxonomy" id="3847"/>
    <lineage>
        <taxon>Eukaryota</taxon>
        <taxon>Viridiplantae</taxon>
        <taxon>Streptophyta</taxon>
        <taxon>Embryophyta</taxon>
        <taxon>Tracheophyta</taxon>
        <taxon>Spermatophyta</taxon>
        <taxon>Magnoliopsida</taxon>
        <taxon>eudicotyledons</taxon>
        <taxon>Gunneridae</taxon>
        <taxon>Pentapetalae</taxon>
        <taxon>rosids</taxon>
        <taxon>fabids</taxon>
        <taxon>Fabales</taxon>
        <taxon>Fabaceae</taxon>
        <taxon>Papilionoideae</taxon>
        <taxon>50 kb inversion clade</taxon>
        <taxon>NPAAA clade</taxon>
        <taxon>indigoferoid/millettioid clade</taxon>
        <taxon>Phaseoleae</taxon>
        <taxon>Glycine</taxon>
        <taxon>Glycine subgen. Soja</taxon>
    </lineage>
</organism>
<evidence type="ECO:0000313" key="3">
    <source>
        <dbReference type="EMBL" id="KRG94214.1"/>
    </source>
</evidence>
<keyword evidence="5" id="KW-1185">Reference proteome</keyword>
<reference evidence="3" key="3">
    <citation type="submission" date="2018-07" db="EMBL/GenBank/DDBJ databases">
        <title>WGS assembly of Glycine max.</title>
        <authorList>
            <person name="Schmutz J."/>
            <person name="Cannon S."/>
            <person name="Schlueter J."/>
            <person name="Ma J."/>
            <person name="Mitros T."/>
            <person name="Nelson W."/>
            <person name="Hyten D."/>
            <person name="Song Q."/>
            <person name="Thelen J."/>
            <person name="Cheng J."/>
            <person name="Xu D."/>
            <person name="Hellsten U."/>
            <person name="May G."/>
            <person name="Yu Y."/>
            <person name="Sakurai T."/>
            <person name="Umezawa T."/>
            <person name="Bhattacharyya M."/>
            <person name="Sandhu D."/>
            <person name="Valliyodan B."/>
            <person name="Lindquist E."/>
            <person name="Peto M."/>
            <person name="Grant D."/>
            <person name="Shu S."/>
            <person name="Goodstein D."/>
            <person name="Barry K."/>
            <person name="Futrell-Griggs M."/>
            <person name="Abernathy B."/>
            <person name="Du J."/>
            <person name="Tian Z."/>
            <person name="Zhu L."/>
            <person name="Gill N."/>
            <person name="Joshi T."/>
            <person name="Libault M."/>
            <person name="Sethuraman A."/>
            <person name="Zhang X."/>
            <person name="Shinozaki K."/>
            <person name="Nguyen H."/>
            <person name="Wing R."/>
            <person name="Cregan P."/>
            <person name="Specht J."/>
            <person name="Grimwood J."/>
            <person name="Rokhsar D."/>
            <person name="Stacey G."/>
            <person name="Shoemaker R."/>
            <person name="Jackson S."/>
        </authorList>
    </citation>
    <scope>NUCLEOTIDE SEQUENCE</scope>
    <source>
        <tissue evidence="3">Callus</tissue>
    </source>
</reference>
<accession>A0A0R0EJ60</accession>
<dbReference type="Pfam" id="PF14303">
    <property type="entry name" value="NAM-associated"/>
    <property type="match status" value="1"/>
</dbReference>
<dbReference type="PANTHER" id="PTHR45023:SF4">
    <property type="entry name" value="GLYCINE-RICH PROTEIN-RELATED"/>
    <property type="match status" value="1"/>
</dbReference>
<dbReference type="InterPro" id="IPR029466">
    <property type="entry name" value="NAM-associated_C"/>
</dbReference>
<dbReference type="PANTHER" id="PTHR45023">
    <property type="match status" value="1"/>
</dbReference>
<dbReference type="Proteomes" id="UP000008827">
    <property type="component" value="Chromosome 19"/>
</dbReference>